<dbReference type="Pfam" id="PF02225">
    <property type="entry name" value="PA"/>
    <property type="match status" value="1"/>
</dbReference>
<evidence type="ECO:0000313" key="4">
    <source>
        <dbReference type="RefSeq" id="XP_013778873.1"/>
    </source>
</evidence>
<gene>
    <name evidence="4" type="primary">LOC106463397</name>
</gene>
<feature type="domain" description="PA" evidence="2">
    <location>
        <begin position="110"/>
        <end position="174"/>
    </location>
</feature>
<feature type="transmembrane region" description="Helical" evidence="1">
    <location>
        <begin position="12"/>
        <end position="35"/>
    </location>
</feature>
<dbReference type="InterPro" id="IPR003137">
    <property type="entry name" value="PA_domain"/>
</dbReference>
<accession>A0ABM1BBW1</accession>
<dbReference type="InterPro" id="IPR046450">
    <property type="entry name" value="PA_dom_sf"/>
</dbReference>
<organism evidence="3 4">
    <name type="scientific">Limulus polyphemus</name>
    <name type="common">Atlantic horseshoe crab</name>
    <dbReference type="NCBI Taxonomy" id="6850"/>
    <lineage>
        <taxon>Eukaryota</taxon>
        <taxon>Metazoa</taxon>
        <taxon>Ecdysozoa</taxon>
        <taxon>Arthropoda</taxon>
        <taxon>Chelicerata</taxon>
        <taxon>Merostomata</taxon>
        <taxon>Xiphosura</taxon>
        <taxon>Limulidae</taxon>
        <taxon>Limulus</taxon>
    </lineage>
</organism>
<sequence length="242" mass="27423">MSCYLNYSVSKLFGWCWWFYFLLLVVLMDCFGSVVNCEFTYGYGAQEYTLALINITYTHPVTGKIHSEKNEIGKFTSGKIGSANGVVVHVSSNNHTMHDGCNPFDSEIIPHEPWIALIAHGYCRDTIKLQHAVENNASAAIIYSNEYNSFGLQLHHQVFDLVAVFISEEEGEKIAALVDNGTRVDIHISVGTPNTFRYANINRTSVLFVSISFIILMIISLAWLVFYYVQRFRYIHAKDILA</sequence>
<keyword evidence="1" id="KW-0812">Transmembrane</keyword>
<keyword evidence="1" id="KW-0472">Membrane</keyword>
<evidence type="ECO:0000313" key="3">
    <source>
        <dbReference type="Proteomes" id="UP000694941"/>
    </source>
</evidence>
<protein>
    <submittedName>
        <fullName evidence="4">RING finger protein 150-like</fullName>
    </submittedName>
</protein>
<keyword evidence="3" id="KW-1185">Reference proteome</keyword>
<keyword evidence="1" id="KW-1133">Transmembrane helix</keyword>
<dbReference type="RefSeq" id="XP_013778873.1">
    <property type="nucleotide sequence ID" value="XM_013923419.2"/>
</dbReference>
<proteinExistence type="predicted"/>
<dbReference type="Gene3D" id="3.50.30.30">
    <property type="match status" value="1"/>
</dbReference>
<dbReference type="GeneID" id="106463397"/>
<name>A0ABM1BBW1_LIMPO</name>
<reference evidence="4" key="1">
    <citation type="submission" date="2025-08" db="UniProtKB">
        <authorList>
            <consortium name="RefSeq"/>
        </authorList>
    </citation>
    <scope>IDENTIFICATION</scope>
    <source>
        <tissue evidence="4">Muscle</tissue>
    </source>
</reference>
<evidence type="ECO:0000259" key="2">
    <source>
        <dbReference type="Pfam" id="PF02225"/>
    </source>
</evidence>
<dbReference type="Proteomes" id="UP000694941">
    <property type="component" value="Unplaced"/>
</dbReference>
<dbReference type="SUPFAM" id="SSF52025">
    <property type="entry name" value="PA domain"/>
    <property type="match status" value="1"/>
</dbReference>
<feature type="transmembrane region" description="Helical" evidence="1">
    <location>
        <begin position="206"/>
        <end position="229"/>
    </location>
</feature>
<evidence type="ECO:0000256" key="1">
    <source>
        <dbReference type="SAM" id="Phobius"/>
    </source>
</evidence>
<feature type="non-terminal residue" evidence="4">
    <location>
        <position position="242"/>
    </location>
</feature>